<organism evidence="1 2">
    <name type="scientific">[Candida] jaroonii</name>
    <dbReference type="NCBI Taxonomy" id="467808"/>
    <lineage>
        <taxon>Eukaryota</taxon>
        <taxon>Fungi</taxon>
        <taxon>Dikarya</taxon>
        <taxon>Ascomycota</taxon>
        <taxon>Saccharomycotina</taxon>
        <taxon>Pichiomycetes</taxon>
        <taxon>Debaryomycetaceae</taxon>
        <taxon>Yamadazyma</taxon>
    </lineage>
</organism>
<sequence>MEDKLQHIEKLQSNIENLLTTNESISQLLQQPNKSLQRQSILDSYAISQFNRDVKDMKSSIHEDSFSYNKKLSLMFKHSNELEIIMKEYEQKSKLVKLPDLKISTLTLKQYDESLHAEEQNINIKDFFTVDKSIDKPLLDFDSFKKLVNLEYRNRVERMVKYQILLNIKSEIDKDKDKWSKRNVELERFLQRDVEKIVKTVENIRNDEMDVEDDERDDMNLDE</sequence>
<gene>
    <name evidence="1" type="ORF">CLIB1444_04S00826</name>
</gene>
<proteinExistence type="predicted"/>
<evidence type="ECO:0000313" key="1">
    <source>
        <dbReference type="EMBL" id="CAH6720472.1"/>
    </source>
</evidence>
<dbReference type="EMBL" id="CALSDN010000004">
    <property type="protein sequence ID" value="CAH6720472.1"/>
    <property type="molecule type" value="Genomic_DNA"/>
</dbReference>
<accession>A0ACA9Y762</accession>
<evidence type="ECO:0000313" key="2">
    <source>
        <dbReference type="Proteomes" id="UP001152531"/>
    </source>
</evidence>
<dbReference type="Proteomes" id="UP001152531">
    <property type="component" value="Unassembled WGS sequence"/>
</dbReference>
<name>A0ACA9Y762_9ASCO</name>
<protein>
    <submittedName>
        <fullName evidence="1">Uncharacterized protein</fullName>
    </submittedName>
</protein>
<keyword evidence="2" id="KW-1185">Reference proteome</keyword>
<reference evidence="1" key="1">
    <citation type="submission" date="2022-06" db="EMBL/GenBank/DDBJ databases">
        <authorList>
            <person name="Legras J.-L."/>
            <person name="Devillers H."/>
            <person name="Grondin C."/>
        </authorList>
    </citation>
    <scope>NUCLEOTIDE SEQUENCE</scope>
    <source>
        <strain evidence="1">CLIB 1444</strain>
    </source>
</reference>
<comment type="caution">
    <text evidence="1">The sequence shown here is derived from an EMBL/GenBank/DDBJ whole genome shotgun (WGS) entry which is preliminary data.</text>
</comment>